<accession>A0A212QT40</accession>
<sequence>MASQRPARGCRLIFGSVMLSGCFILGMSGQSFGEPPPLVVAQAVQQDAVVRLGQVEEQMRQMQGEIERLQYQNRQLQQQLDKLGKESSPEAKATSQGDQSATASTANSAGEEGTSTGKTDMQESNRGQQSLGTLPKSSFNEPSSDEQQRTAARAASINPTAPAKQQYDAALQLMQQGQWDSARSVFENITTRYPNDPLAPNAAYWLGETYYVSKDYQNAAATFAKNYRAYGPEAPKAPDTLLKLGMSLAANGDKDKACQIYGELDKRYPNAAAAIKQTAARERVTAKCS</sequence>
<dbReference type="PROSITE" id="PS51257">
    <property type="entry name" value="PROKAR_LIPOPROTEIN"/>
    <property type="match status" value="1"/>
</dbReference>
<dbReference type="GO" id="GO:0030288">
    <property type="term" value="C:outer membrane-bounded periplasmic space"/>
    <property type="evidence" value="ECO:0007669"/>
    <property type="project" value="UniProtKB-UniRule"/>
</dbReference>
<dbReference type="Pfam" id="PF13432">
    <property type="entry name" value="TPR_16"/>
    <property type="match status" value="1"/>
</dbReference>
<dbReference type="OrthoDB" id="7185608at2"/>
<proteinExistence type="inferred from homology"/>
<dbReference type="InterPro" id="IPR014162">
    <property type="entry name" value="CpoB_C"/>
</dbReference>
<dbReference type="InterPro" id="IPR019734">
    <property type="entry name" value="TPR_rpt"/>
</dbReference>
<keyword evidence="1" id="KW-0131">Cell cycle</keyword>
<evidence type="ECO:0000313" key="4">
    <source>
        <dbReference type="Proteomes" id="UP000197065"/>
    </source>
</evidence>
<keyword evidence="1" id="KW-0574">Periplasm</keyword>
<comment type="subcellular location">
    <subcellularLocation>
        <location evidence="1">Periplasm</location>
    </subcellularLocation>
</comment>
<protein>
    <recommendedName>
        <fullName evidence="1">Cell division coordinator CpoB</fullName>
    </recommendedName>
</protein>
<dbReference type="InterPro" id="IPR034706">
    <property type="entry name" value="CpoB"/>
</dbReference>
<dbReference type="GO" id="GO:0043093">
    <property type="term" value="P:FtsZ-dependent cytokinesis"/>
    <property type="evidence" value="ECO:0007669"/>
    <property type="project" value="UniProtKB-UniRule"/>
</dbReference>
<dbReference type="Proteomes" id="UP000197065">
    <property type="component" value="Unassembled WGS sequence"/>
</dbReference>
<keyword evidence="1" id="KW-0732">Signal</keyword>
<dbReference type="EMBL" id="FYEH01000003">
    <property type="protein sequence ID" value="SNB62790.1"/>
    <property type="molecule type" value="Genomic_DNA"/>
</dbReference>
<keyword evidence="4" id="KW-1185">Reference proteome</keyword>
<gene>
    <name evidence="1" type="primary">cpoB</name>
    <name evidence="3" type="ORF">SAMN07250955_103184</name>
</gene>
<dbReference type="AlphaFoldDB" id="A0A212QT40"/>
<keyword evidence="1" id="KW-0132">Cell division</keyword>
<dbReference type="NCBIfam" id="TIGR02795">
    <property type="entry name" value="tol_pal_ybgF"/>
    <property type="match status" value="1"/>
</dbReference>
<evidence type="ECO:0000256" key="1">
    <source>
        <dbReference type="HAMAP-Rule" id="MF_02066"/>
    </source>
</evidence>
<evidence type="ECO:0000256" key="2">
    <source>
        <dbReference type="SAM" id="MobiDB-lite"/>
    </source>
</evidence>
<comment type="function">
    <text evidence="1">Mediates coordination of peptidoglycan synthesis and outer membrane constriction during cell division.</text>
</comment>
<reference evidence="3 4" key="1">
    <citation type="submission" date="2017-06" db="EMBL/GenBank/DDBJ databases">
        <authorList>
            <person name="Kim H.J."/>
            <person name="Triplett B.A."/>
        </authorList>
    </citation>
    <scope>NUCLEOTIDE SEQUENCE [LARGE SCALE GENOMIC DNA]</scope>
    <source>
        <strain evidence="3 4">B29T1</strain>
    </source>
</reference>
<organism evidence="3 4">
    <name type="scientific">Arboricoccus pini</name>
    <dbReference type="NCBI Taxonomy" id="1963835"/>
    <lineage>
        <taxon>Bacteria</taxon>
        <taxon>Pseudomonadati</taxon>
        <taxon>Pseudomonadota</taxon>
        <taxon>Alphaproteobacteria</taxon>
        <taxon>Geminicoccales</taxon>
        <taxon>Geminicoccaceae</taxon>
        <taxon>Arboricoccus</taxon>
    </lineage>
</organism>
<dbReference type="HAMAP" id="MF_02066">
    <property type="entry name" value="CpoB"/>
    <property type="match status" value="1"/>
</dbReference>
<dbReference type="RefSeq" id="WP_088560419.1">
    <property type="nucleotide sequence ID" value="NZ_FYEH01000003.1"/>
</dbReference>
<feature type="region of interest" description="Disordered" evidence="2">
    <location>
        <begin position="80"/>
        <end position="163"/>
    </location>
</feature>
<dbReference type="Pfam" id="PF13174">
    <property type="entry name" value="TPR_6"/>
    <property type="match status" value="1"/>
</dbReference>
<name>A0A212QT40_9PROT</name>
<feature type="compositionally biased region" description="Polar residues" evidence="2">
    <location>
        <begin position="93"/>
        <end position="142"/>
    </location>
</feature>
<dbReference type="InterPro" id="IPR011990">
    <property type="entry name" value="TPR-like_helical_dom_sf"/>
</dbReference>
<dbReference type="Gene3D" id="1.25.40.10">
    <property type="entry name" value="Tetratricopeptide repeat domain"/>
    <property type="match status" value="1"/>
</dbReference>
<comment type="similarity">
    <text evidence="1">Belongs to the CpoB family.</text>
</comment>
<dbReference type="SUPFAM" id="SSF48452">
    <property type="entry name" value="TPR-like"/>
    <property type="match status" value="1"/>
</dbReference>
<evidence type="ECO:0000313" key="3">
    <source>
        <dbReference type="EMBL" id="SNB62790.1"/>
    </source>
</evidence>